<accession>A0AC34FTE6</accession>
<organism evidence="1 2">
    <name type="scientific">Panagrolaimus sp. ES5</name>
    <dbReference type="NCBI Taxonomy" id="591445"/>
    <lineage>
        <taxon>Eukaryota</taxon>
        <taxon>Metazoa</taxon>
        <taxon>Ecdysozoa</taxon>
        <taxon>Nematoda</taxon>
        <taxon>Chromadorea</taxon>
        <taxon>Rhabditida</taxon>
        <taxon>Tylenchina</taxon>
        <taxon>Panagrolaimomorpha</taxon>
        <taxon>Panagrolaimoidea</taxon>
        <taxon>Panagrolaimidae</taxon>
        <taxon>Panagrolaimus</taxon>
    </lineage>
</organism>
<dbReference type="WBParaSite" id="ES5_v2.g20559.t1">
    <property type="protein sequence ID" value="ES5_v2.g20559.t1"/>
    <property type="gene ID" value="ES5_v2.g20559"/>
</dbReference>
<reference evidence="2" key="1">
    <citation type="submission" date="2022-11" db="UniProtKB">
        <authorList>
            <consortium name="WormBaseParasite"/>
        </authorList>
    </citation>
    <scope>IDENTIFICATION</scope>
</reference>
<proteinExistence type="predicted"/>
<evidence type="ECO:0000313" key="1">
    <source>
        <dbReference type="Proteomes" id="UP000887579"/>
    </source>
</evidence>
<name>A0AC34FTE6_9BILA</name>
<sequence>MRKSNGEIVESSEDEPTTTPSSSSPNSRPISRVSTTNSIHSLLNGDISTTATITSNLSALPPALQAFKFYFNAFSKSFSPWINLNILDKTELKLNVIYLSNAEILLKKLHPNEFYLVKFCGKLKLSSAEFSRKNFGFSNKIETLRVVQILSDSTNSGTDINQILSNFPQQLKGAKISRTTAFNIFGNNTSIKDCQIEVEILVCLNNCNPLVI</sequence>
<evidence type="ECO:0000313" key="2">
    <source>
        <dbReference type="WBParaSite" id="ES5_v2.g20559.t1"/>
    </source>
</evidence>
<dbReference type="Proteomes" id="UP000887579">
    <property type="component" value="Unplaced"/>
</dbReference>
<protein>
    <submittedName>
        <fullName evidence="2">Uncharacterized protein</fullName>
    </submittedName>
</protein>